<evidence type="ECO:0000256" key="1">
    <source>
        <dbReference type="ARBA" id="ARBA00022531"/>
    </source>
</evidence>
<dbReference type="EMBL" id="CP113432">
    <property type="protein sequence ID" value="WAI47035.1"/>
    <property type="molecule type" value="Genomic_DNA"/>
</dbReference>
<evidence type="ECO:0000313" key="6">
    <source>
        <dbReference type="Proteomes" id="UP001163624"/>
    </source>
</evidence>
<dbReference type="InterPro" id="IPR015943">
    <property type="entry name" value="WD40/YVTN_repeat-like_dom_sf"/>
</dbReference>
<evidence type="ECO:0000259" key="4">
    <source>
        <dbReference type="Pfam" id="PF14870"/>
    </source>
</evidence>
<reference evidence="5" key="1">
    <citation type="submission" date="2022-11" db="EMBL/GenBank/DDBJ databases">
        <title>Pseudomonas triclosanedens sp. nov., a triclosan degrader isolated from activated sludge.</title>
        <authorList>
            <person name="Yin Y."/>
            <person name="Lu Z."/>
        </authorList>
    </citation>
    <scope>NUCLEOTIDE SEQUENCE</scope>
    <source>
        <strain evidence="5">ZM23</strain>
    </source>
</reference>
<dbReference type="InterPro" id="IPR028203">
    <property type="entry name" value="PSII_CF48-like_dom"/>
</dbReference>
<dbReference type="PANTHER" id="PTHR47199">
    <property type="entry name" value="PHOTOSYSTEM II STABILITY/ASSEMBLY FACTOR HCF136, CHLOROPLASTIC"/>
    <property type="match status" value="1"/>
</dbReference>
<name>A0ABY6ZSJ2_9PSED</name>
<dbReference type="RefSeq" id="WP_254476375.1">
    <property type="nucleotide sequence ID" value="NZ_CP113432.1"/>
</dbReference>
<sequence length="349" mass="37619">MNKPVTPFPSASPRVARLRPTQRAANLAASVAPWAIIAGLLWAGLFIKPQPVGASVAPPLLERRDHLYGLARLPDGGVLACGSNGKILAITAAGEIQRQATPARETLQDIVMLDERHAVAVGNDNLILYSDDAGRHWHKADQVPRSEVANKLTRVRAGRGGLVIATGEMGALLASRDYGRTWQRLRSEEDVAWNDVAILDDGVLLVVGEFGRILRSADAGVTWEETAAPVASSLMAVSFRDTSHGVAVGLDGVLLSSQDGGRQWQAVNLNMHDHLLDVLWNPQSQQWFAVGTLGRWASGGADAAQWRSGVLGERAMAWHTRALDDGADYWLAGADIGRWNGQHWSPLNP</sequence>
<dbReference type="Gene3D" id="2.130.10.10">
    <property type="entry name" value="YVTN repeat-like/Quinoprotein amine dehydrogenase"/>
    <property type="match status" value="1"/>
</dbReference>
<evidence type="ECO:0000256" key="3">
    <source>
        <dbReference type="SAM" id="Phobius"/>
    </source>
</evidence>
<dbReference type="Proteomes" id="UP001163624">
    <property type="component" value="Chromosome"/>
</dbReference>
<proteinExistence type="predicted"/>
<keyword evidence="3" id="KW-1133">Transmembrane helix</keyword>
<evidence type="ECO:0000256" key="2">
    <source>
        <dbReference type="ARBA" id="ARBA00023276"/>
    </source>
</evidence>
<keyword evidence="3" id="KW-0812">Transmembrane</keyword>
<protein>
    <submittedName>
        <fullName evidence="5">YCF48-related protein</fullName>
    </submittedName>
</protein>
<accession>A0ABY6ZSJ2</accession>
<keyword evidence="2" id="KW-0604">Photosystem II</keyword>
<dbReference type="PANTHER" id="PTHR47199:SF2">
    <property type="entry name" value="PHOTOSYSTEM II STABILITY_ASSEMBLY FACTOR HCF136, CHLOROPLASTIC"/>
    <property type="match status" value="1"/>
</dbReference>
<organism evidence="5 6">
    <name type="scientific">Pseudomonas triclosanedens</name>
    <dbReference type="NCBI Taxonomy" id="2961893"/>
    <lineage>
        <taxon>Bacteria</taxon>
        <taxon>Pseudomonadati</taxon>
        <taxon>Pseudomonadota</taxon>
        <taxon>Gammaproteobacteria</taxon>
        <taxon>Pseudomonadales</taxon>
        <taxon>Pseudomonadaceae</taxon>
        <taxon>Pseudomonas</taxon>
    </lineage>
</organism>
<keyword evidence="3" id="KW-0472">Membrane</keyword>
<keyword evidence="1" id="KW-0602">Photosynthesis</keyword>
<keyword evidence="6" id="KW-1185">Reference proteome</keyword>
<feature type="domain" description="Photosynthesis system II assembly factor Ycf48/Hcf136-like" evidence="4">
    <location>
        <begin position="98"/>
        <end position="225"/>
    </location>
</feature>
<dbReference type="Pfam" id="PF14870">
    <property type="entry name" value="PSII_BNR"/>
    <property type="match status" value="1"/>
</dbReference>
<feature type="transmembrane region" description="Helical" evidence="3">
    <location>
        <begin position="24"/>
        <end position="47"/>
    </location>
</feature>
<dbReference type="SUPFAM" id="SSF110296">
    <property type="entry name" value="Oligoxyloglucan reducing end-specific cellobiohydrolase"/>
    <property type="match status" value="1"/>
</dbReference>
<dbReference type="CDD" id="cd15482">
    <property type="entry name" value="Sialidase_non-viral"/>
    <property type="match status" value="1"/>
</dbReference>
<evidence type="ECO:0000313" key="5">
    <source>
        <dbReference type="EMBL" id="WAI47035.1"/>
    </source>
</evidence>
<gene>
    <name evidence="5" type="ORF">OU419_14720</name>
</gene>